<feature type="compositionally biased region" description="Basic residues" evidence="2">
    <location>
        <begin position="105"/>
        <end position="115"/>
    </location>
</feature>
<feature type="compositionally biased region" description="Polar residues" evidence="2">
    <location>
        <begin position="1171"/>
        <end position="1189"/>
    </location>
</feature>
<evidence type="ECO:0000256" key="1">
    <source>
        <dbReference type="SAM" id="Coils"/>
    </source>
</evidence>
<dbReference type="GeneID" id="91090173"/>
<reference evidence="3" key="2">
    <citation type="journal article" date="2022" name="Elife">
        <title>Obligate sexual reproduction of a homothallic fungus closely related to the Cryptococcus pathogenic species complex.</title>
        <authorList>
            <person name="Passer A.R."/>
            <person name="Clancey S.A."/>
            <person name="Shea T."/>
            <person name="David-Palma M."/>
            <person name="Averette A.F."/>
            <person name="Boekhout T."/>
            <person name="Porcel B.M."/>
            <person name="Nowrousian M."/>
            <person name="Cuomo C.A."/>
            <person name="Sun S."/>
            <person name="Heitman J."/>
            <person name="Coelho M.A."/>
        </authorList>
    </citation>
    <scope>NUCLEOTIDE SEQUENCE</scope>
    <source>
        <strain evidence="3">CBS 7841</strain>
    </source>
</reference>
<reference evidence="3" key="3">
    <citation type="submission" date="2024-01" db="EMBL/GenBank/DDBJ databases">
        <authorList>
            <person name="Coelho M.A."/>
            <person name="David-Palma M."/>
            <person name="Shea T."/>
            <person name="Sun S."/>
            <person name="Cuomo C.A."/>
            <person name="Heitman J."/>
        </authorList>
    </citation>
    <scope>NUCLEOTIDE SEQUENCE</scope>
    <source>
        <strain evidence="3">CBS 7841</strain>
    </source>
</reference>
<feature type="region of interest" description="Disordered" evidence="2">
    <location>
        <begin position="1"/>
        <end position="51"/>
    </location>
</feature>
<organism evidence="3 4">
    <name type="scientific">Cryptococcus depauperatus CBS 7841</name>
    <dbReference type="NCBI Taxonomy" id="1295531"/>
    <lineage>
        <taxon>Eukaryota</taxon>
        <taxon>Fungi</taxon>
        <taxon>Dikarya</taxon>
        <taxon>Basidiomycota</taxon>
        <taxon>Agaricomycotina</taxon>
        <taxon>Tremellomycetes</taxon>
        <taxon>Tremellales</taxon>
        <taxon>Cryptococcaceae</taxon>
        <taxon>Cryptococcus</taxon>
    </lineage>
</organism>
<feature type="compositionally biased region" description="Polar residues" evidence="2">
    <location>
        <begin position="452"/>
        <end position="467"/>
    </location>
</feature>
<protein>
    <submittedName>
        <fullName evidence="3">Uncharacterized protein</fullName>
    </submittedName>
</protein>
<reference evidence="3" key="1">
    <citation type="submission" date="2016-06" db="EMBL/GenBank/DDBJ databases">
        <authorList>
            <person name="Cuomo C."/>
            <person name="Litvintseva A."/>
            <person name="Heitman J."/>
            <person name="Chen Y."/>
            <person name="Sun S."/>
            <person name="Springer D."/>
            <person name="Dromer F."/>
            <person name="Young S."/>
            <person name="Zeng Q."/>
            <person name="Chapman S."/>
            <person name="Gujja S."/>
            <person name="Saif S."/>
            <person name="Birren B."/>
        </authorList>
    </citation>
    <scope>NUCLEOTIDE SEQUENCE</scope>
    <source>
        <strain evidence="3">CBS 7841</strain>
    </source>
</reference>
<dbReference type="KEGG" id="cdep:91090173"/>
<sequence>MDILNRLNPFHRPTSSLSRHTPIPFVKDRSSKSMEVNSPRDTPVNSPLGSTHPSVYPLLELGQEFCASHPVKVETEHLRKVEHQRSHSLLKNLAHHSSLSALRSKSTRGRKKGDKRKGIPPMPDLHPEDLFPKTDERPLTVSSGKLRKGSLKGSKSLPRGLRFSGEFEGLPPLPVLSTPHSMNKWQPKPTSKNFDRHTLFKRSKKNGHATSNDFTNAPESLKIHTMFDINTDINQTDVPRRIRVNSFDERASLSGELTPKAQIHRHFSSPPKVPDPMTEPFFVYSRTQQYSHSVLPSSNQQTFNRSEHASSTIFSPGDVVPLTDSGRTIIKETETVSVNVRRAEGDIGLMSRSEMIPVRGDNDDCEEVENGFTLKSSLNALGLPSVCDDHSSPTHKSPQRRPLAHRRAESSPSPGRVSRDTFANAAKRSSSPFEIKLTPRVTRRMSLDAFGTTSPADFNSQGANSNTDDFADFDEAFESDSSASLEEQHVDWAEQDEKRQGSTEQSQLETESVYEHPLASFNPTELSTIRESWSSISISNHSCSLAVSEFDPASPEAEDFPTIRPSWDPFHARAEPCPRTPMLSSNGLPLPAPSPFSSASPLLHKKAVSAPPMIGVSPQLLDAHLKHSQSLKDQIQASSVMMEVLKSEVNELKGRLEREIEEKEDLLAFAEGRVMDLEDAQRQCDAKDQALEQLRQAMSLNEHGLEELREDKSFYRERCEDLERENDALTDAKEKEMEKLMAAEIRLEEQECELRTFKGKNAVLQNIKNEAERTIFSLGEELRFVEKRMTELEEAEDLLRDREAEVVALQEEQELVTKLRIEIELRDKQLSEKENNLISLHKELDCTRCELSKQSFAFEELTSIRAQLASEQSHSRVLAHSIVMKDKTIGELQEKLRLVRFEANEKQFEAQESISRYEAQLDEMRRTSDEREKAEQEAKNMLSRYMEEKRMWDGEKDELYEALDKTAGHYNEAGLPNEERSSEQHTFSTQSLCALQEDYAQQAASLQLKTHLLDAKDAELDEIRHALRDTEDSAAQWKDALERQAKDFERCSAHLREQVDELQSRLSAQDLALRSATIEAESGKLFSQDSKWRLDRHMAEIDDLKLSEARLQSQVQDLKRESAIDEIKRIELEKKMTKLEQDKEILNAALESKQVEVVLLQRKDKHRNAAGTPSTTKRPSAAGNLSSSALRGPTTPTPGNNSNNTPLAKRLATSTTPSMTGYKKDIKTISNNRNPLGTSNRHNRVSDVSRTATGKNTHDLNVVEKGLAKRASLPPLVSEVKTMSGALKPSEENAVRVES</sequence>
<evidence type="ECO:0000313" key="4">
    <source>
        <dbReference type="Proteomes" id="UP000094043"/>
    </source>
</evidence>
<proteinExistence type="predicted"/>
<feature type="coiled-coil region" evidence="1">
    <location>
        <begin position="907"/>
        <end position="951"/>
    </location>
</feature>
<dbReference type="Proteomes" id="UP000094043">
    <property type="component" value="Chromosome 8"/>
</dbReference>
<name>A0A1E3IUX1_9TREE</name>
<dbReference type="RefSeq" id="XP_066071423.1">
    <property type="nucleotide sequence ID" value="XM_066215326.1"/>
</dbReference>
<feature type="compositionally biased region" description="Polar residues" evidence="2">
    <location>
        <begin position="33"/>
        <end position="51"/>
    </location>
</feature>
<evidence type="ECO:0000256" key="2">
    <source>
        <dbReference type="SAM" id="MobiDB-lite"/>
    </source>
</evidence>
<gene>
    <name evidence="3" type="ORF">L203_105965</name>
</gene>
<feature type="region of interest" description="Disordered" evidence="2">
    <location>
        <begin position="478"/>
        <end position="516"/>
    </location>
</feature>
<feature type="region of interest" description="Disordered" evidence="2">
    <location>
        <begin position="452"/>
        <end position="471"/>
    </location>
</feature>
<keyword evidence="4" id="KW-1185">Reference proteome</keyword>
<dbReference type="EMBL" id="CP143791">
    <property type="protein sequence ID" value="WVN90723.1"/>
    <property type="molecule type" value="Genomic_DNA"/>
</dbReference>
<dbReference type="VEuPathDB" id="FungiDB:L203_00673"/>
<feature type="compositionally biased region" description="Basic and acidic residues" evidence="2">
    <location>
        <begin position="486"/>
        <end position="501"/>
    </location>
</feature>
<feature type="region of interest" description="Disordered" evidence="2">
    <location>
        <begin position="1164"/>
        <end position="1252"/>
    </location>
</feature>
<feature type="compositionally biased region" description="Low complexity" evidence="2">
    <location>
        <begin position="89"/>
        <end position="104"/>
    </location>
</feature>
<keyword evidence="1" id="KW-0175">Coiled coil</keyword>
<feature type="coiled-coil region" evidence="1">
    <location>
        <begin position="1013"/>
        <end position="1065"/>
    </location>
</feature>
<feature type="coiled-coil region" evidence="1">
    <location>
        <begin position="1094"/>
        <end position="1156"/>
    </location>
</feature>
<feature type="region of interest" description="Disordered" evidence="2">
    <location>
        <begin position="82"/>
        <end position="157"/>
    </location>
</feature>
<dbReference type="OrthoDB" id="2591140at2759"/>
<feature type="region of interest" description="Disordered" evidence="2">
    <location>
        <begin position="385"/>
        <end position="437"/>
    </location>
</feature>
<evidence type="ECO:0000313" key="3">
    <source>
        <dbReference type="EMBL" id="WVN90723.1"/>
    </source>
</evidence>
<accession>A0A1E3IUX1</accession>
<feature type="compositionally biased region" description="Polar residues" evidence="2">
    <location>
        <begin position="1228"/>
        <end position="1252"/>
    </location>
</feature>
<feature type="coiled-coil region" evidence="1">
    <location>
        <begin position="642"/>
        <end position="812"/>
    </location>
</feature>
<feature type="compositionally biased region" description="Basic and acidic residues" evidence="2">
    <location>
        <begin position="125"/>
        <end position="138"/>
    </location>
</feature>
<feature type="compositionally biased region" description="Low complexity" evidence="2">
    <location>
        <begin position="1192"/>
        <end position="1206"/>
    </location>
</feature>